<evidence type="ECO:0000313" key="1">
    <source>
        <dbReference type="EMBL" id="KJS61519.1"/>
    </source>
</evidence>
<reference evidence="1 2" key="1">
    <citation type="submission" date="2015-02" db="EMBL/GenBank/DDBJ databases">
        <authorList>
            <person name="Ju K.-S."/>
            <person name="Doroghazi J.R."/>
            <person name="Metcalf W."/>
        </authorList>
    </citation>
    <scope>NUCLEOTIDE SEQUENCE [LARGE SCALE GENOMIC DNA]</scope>
    <source>
        <strain evidence="1 2">ATCC 31215</strain>
    </source>
</reference>
<accession>A0A0F2TEF1</accession>
<dbReference type="RefSeq" id="WP_045696520.1">
    <property type="nucleotide sequence ID" value="NZ_JZKH01000025.1"/>
</dbReference>
<sequence length="81" mass="8853">MDKDQLAHLEQRINHLVTVTKSVTTDDYEDLRKIIHRPGFTTPAELALIAGAVEVLIRQTETVAEARRGLMDGARAVGATG</sequence>
<proteinExistence type="predicted"/>
<evidence type="ECO:0000313" key="2">
    <source>
        <dbReference type="Proteomes" id="UP000033699"/>
    </source>
</evidence>
<dbReference type="EMBL" id="JZKH01000025">
    <property type="protein sequence ID" value="KJS61519.1"/>
    <property type="molecule type" value="Genomic_DNA"/>
</dbReference>
<dbReference type="Proteomes" id="UP000033699">
    <property type="component" value="Unassembled WGS sequence"/>
</dbReference>
<comment type="caution">
    <text evidence="1">The sequence shown here is derived from an EMBL/GenBank/DDBJ whole genome shotgun (WGS) entry which is preliminary data.</text>
</comment>
<organism evidence="1 2">
    <name type="scientific">Streptomyces rubellomurinus (strain ATCC 31215)</name>
    <dbReference type="NCBI Taxonomy" id="359131"/>
    <lineage>
        <taxon>Bacteria</taxon>
        <taxon>Bacillati</taxon>
        <taxon>Actinomycetota</taxon>
        <taxon>Actinomycetes</taxon>
        <taxon>Kitasatosporales</taxon>
        <taxon>Streptomycetaceae</taxon>
        <taxon>Streptomyces</taxon>
    </lineage>
</organism>
<keyword evidence="2" id="KW-1185">Reference proteome</keyword>
<name>A0A0F2TEF1_STRR3</name>
<protein>
    <submittedName>
        <fullName evidence="1">Uncharacterized protein</fullName>
    </submittedName>
</protein>
<dbReference type="PATRIC" id="fig|359131.3.peg.3214"/>
<gene>
    <name evidence="1" type="ORF">VM95_14580</name>
</gene>
<dbReference type="AlphaFoldDB" id="A0A0F2TEF1"/>
<dbReference type="OrthoDB" id="4251348at2"/>